<reference evidence="9" key="1">
    <citation type="journal article" date="2022" name="Plant J.">
        <title>Strategies of tolerance reflected in two North American maple genomes.</title>
        <authorList>
            <person name="McEvoy S.L."/>
            <person name="Sezen U.U."/>
            <person name="Trouern-Trend A."/>
            <person name="McMahon S.M."/>
            <person name="Schaberg P.G."/>
            <person name="Yang J."/>
            <person name="Wegrzyn J.L."/>
            <person name="Swenson N.G."/>
        </authorList>
    </citation>
    <scope>NUCLEOTIDE SEQUENCE</scope>
    <source>
        <strain evidence="9">NS2018</strain>
    </source>
</reference>
<evidence type="ECO:0000313" key="10">
    <source>
        <dbReference type="Proteomes" id="UP001168877"/>
    </source>
</evidence>
<sequence>MDIDLRLPSGEHDKEEEQNGIDNMLETEQKLVLHNGDLESGNIAVMGDIVRVEDGGDVNSPMADIVVFKDDTNLEPLSGMEFDSHGEAYSFYQEYARSMGFNTAIQNSRRSKTSREFIDAKFACSRYGTKREYDKSYNRPRARQSKQEQDNATGRRSCAKTDCKASMHVKRRPDGKWVIHSFVKEHNHELLPAQAVSEQTRKMYAAMAKQFAEYKNVVGLKNDPKNPFDKGRNLTLEAGDVKILLDFFMQMQNMNANFFYAIDVGEDQRLKNLFWVDAKSRHDYSNFCDVVSFDTTYVRNKYKMPLALFIGVNQHYQFMLLGCAMISDESAMTFSWLMQTWMKAMGGQGPKVIITDQDKAMKSVVSEVFPDARHCFCLWHVLGKISENLGHLIKQHENFMAKFEKCIYRSWTEEEFSRRWWKLLDRFELREDEWMLSLHEDRKQWVPTYMRDTFLAGMSTGNRSESINSFFDKFVHKKTIVQEFVKQYEAILQDRYEEEAKADSDTWNKQPALKSPSPFEKSVSGVYTHAVFKRFQVEVLGAVACHPKQESQDETSTIFRVQDFEKNQDYVVLWNQMKSEVFCVCRLFEYKGYLCRHALIVLQIRGLSAIPSQYILKRWTKDAKSRHYLGEESEQVQSRVQRYNDLCQRAMKLSEEGSLSQESYSMAFRALEEALGNCLSVNTSNKSLVEAVTSPTHGLICIEEDNQNRNMNKTSKRKNPTKKRKVNSEQEVMTVGPQDSLQQMDKISSRAVNLDGYYGTPQSVQGMVQLNLMAPTRDNYYGNQQTIQGLGQLNSIAPSHDGYYSTQQGMHGLGQMDFFRTPAGFTYNIRDDPNVRTAQLHDDASRHP</sequence>
<reference evidence="9" key="2">
    <citation type="submission" date="2023-06" db="EMBL/GenBank/DDBJ databases">
        <authorList>
            <person name="Swenson N.G."/>
            <person name="Wegrzyn J.L."/>
            <person name="Mcevoy S.L."/>
        </authorList>
    </citation>
    <scope>NUCLEOTIDE SEQUENCE</scope>
    <source>
        <strain evidence="9">NS2018</strain>
        <tissue evidence="9">Leaf</tissue>
    </source>
</reference>
<gene>
    <name evidence="9" type="ORF">LWI29_023424</name>
</gene>
<keyword evidence="10" id="KW-1185">Reference proteome</keyword>
<dbReference type="Pfam" id="PF03101">
    <property type="entry name" value="FAR1"/>
    <property type="match status" value="1"/>
</dbReference>
<dbReference type="GO" id="GO:0008270">
    <property type="term" value="F:zinc ion binding"/>
    <property type="evidence" value="ECO:0007669"/>
    <property type="project" value="UniProtKB-UniRule"/>
</dbReference>
<name>A0AA39VN33_ACESA</name>
<evidence type="ECO:0000259" key="8">
    <source>
        <dbReference type="PROSITE" id="PS50966"/>
    </source>
</evidence>
<dbReference type="SMART" id="SM00575">
    <property type="entry name" value="ZnF_PMZ"/>
    <property type="match status" value="1"/>
</dbReference>
<comment type="subcellular location">
    <subcellularLocation>
        <location evidence="6">Nucleus</location>
    </subcellularLocation>
</comment>
<dbReference type="InterPro" id="IPR007527">
    <property type="entry name" value="Znf_SWIM"/>
</dbReference>
<keyword evidence="4 6" id="KW-0862">Zinc</keyword>
<dbReference type="InterPro" id="IPR031052">
    <property type="entry name" value="FHY3/FAR1"/>
</dbReference>
<proteinExistence type="inferred from homology"/>
<dbReference type="EMBL" id="JAUESC010000383">
    <property type="protein sequence ID" value="KAK0585101.1"/>
    <property type="molecule type" value="Genomic_DNA"/>
</dbReference>
<evidence type="ECO:0000256" key="1">
    <source>
        <dbReference type="ARBA" id="ARBA00005889"/>
    </source>
</evidence>
<feature type="region of interest" description="Disordered" evidence="7">
    <location>
        <begin position="708"/>
        <end position="731"/>
    </location>
</feature>
<comment type="similarity">
    <text evidence="1 6">Belongs to the FHY3/FAR1 family.</text>
</comment>
<dbReference type="Proteomes" id="UP001168877">
    <property type="component" value="Unassembled WGS sequence"/>
</dbReference>
<dbReference type="InterPro" id="IPR018289">
    <property type="entry name" value="MULE_transposase_dom"/>
</dbReference>
<dbReference type="PANTHER" id="PTHR31669">
    <property type="entry name" value="PROTEIN FAR1-RELATED SEQUENCE 10-RELATED"/>
    <property type="match status" value="1"/>
</dbReference>
<evidence type="ECO:0000256" key="7">
    <source>
        <dbReference type="SAM" id="MobiDB-lite"/>
    </source>
</evidence>
<keyword evidence="6" id="KW-0539">Nucleus</keyword>
<dbReference type="Pfam" id="PF10551">
    <property type="entry name" value="MULE"/>
    <property type="match status" value="1"/>
</dbReference>
<accession>A0AA39VN33</accession>
<evidence type="ECO:0000256" key="2">
    <source>
        <dbReference type="ARBA" id="ARBA00022723"/>
    </source>
</evidence>
<evidence type="ECO:0000256" key="5">
    <source>
        <dbReference type="PROSITE-ProRule" id="PRU00325"/>
    </source>
</evidence>
<evidence type="ECO:0000256" key="6">
    <source>
        <dbReference type="RuleBase" id="RU367018"/>
    </source>
</evidence>
<evidence type="ECO:0000313" key="9">
    <source>
        <dbReference type="EMBL" id="KAK0585101.1"/>
    </source>
</evidence>
<feature type="region of interest" description="Disordered" evidence="7">
    <location>
        <begin position="133"/>
        <end position="159"/>
    </location>
</feature>
<keyword evidence="2 6" id="KW-0479">Metal-binding</keyword>
<dbReference type="GO" id="GO:0006355">
    <property type="term" value="P:regulation of DNA-templated transcription"/>
    <property type="evidence" value="ECO:0007669"/>
    <property type="project" value="UniProtKB-UniRule"/>
</dbReference>
<dbReference type="Pfam" id="PF04434">
    <property type="entry name" value="SWIM"/>
    <property type="match status" value="1"/>
</dbReference>
<dbReference type="AlphaFoldDB" id="A0AA39VN33"/>
<comment type="caution">
    <text evidence="9">The sequence shown here is derived from an EMBL/GenBank/DDBJ whole genome shotgun (WGS) entry which is preliminary data.</text>
</comment>
<protein>
    <recommendedName>
        <fullName evidence="6">Protein FAR1-RELATED SEQUENCE</fullName>
    </recommendedName>
</protein>
<organism evidence="9 10">
    <name type="scientific">Acer saccharum</name>
    <name type="common">Sugar maple</name>
    <dbReference type="NCBI Taxonomy" id="4024"/>
    <lineage>
        <taxon>Eukaryota</taxon>
        <taxon>Viridiplantae</taxon>
        <taxon>Streptophyta</taxon>
        <taxon>Embryophyta</taxon>
        <taxon>Tracheophyta</taxon>
        <taxon>Spermatophyta</taxon>
        <taxon>Magnoliopsida</taxon>
        <taxon>eudicotyledons</taxon>
        <taxon>Gunneridae</taxon>
        <taxon>Pentapetalae</taxon>
        <taxon>rosids</taxon>
        <taxon>malvids</taxon>
        <taxon>Sapindales</taxon>
        <taxon>Sapindaceae</taxon>
        <taxon>Hippocastanoideae</taxon>
        <taxon>Acereae</taxon>
        <taxon>Acer</taxon>
    </lineage>
</organism>
<feature type="compositionally biased region" description="Basic residues" evidence="7">
    <location>
        <begin position="714"/>
        <end position="725"/>
    </location>
</feature>
<comment type="function">
    <text evidence="6">Putative transcription activator involved in regulating light control of development.</text>
</comment>
<dbReference type="InterPro" id="IPR004330">
    <property type="entry name" value="FAR1_DNA_bnd_dom"/>
</dbReference>
<dbReference type="PANTHER" id="PTHR31669:SF161">
    <property type="entry name" value="PROTEIN FAR-RED ELONGATED HYPOCOTYL 3"/>
    <property type="match status" value="1"/>
</dbReference>
<evidence type="ECO:0000256" key="3">
    <source>
        <dbReference type="ARBA" id="ARBA00022771"/>
    </source>
</evidence>
<dbReference type="InterPro" id="IPR006564">
    <property type="entry name" value="Znf_PMZ"/>
</dbReference>
<dbReference type="GO" id="GO:0005634">
    <property type="term" value="C:nucleus"/>
    <property type="evidence" value="ECO:0007669"/>
    <property type="project" value="UniProtKB-SubCell"/>
</dbReference>
<evidence type="ECO:0000256" key="4">
    <source>
        <dbReference type="ARBA" id="ARBA00022833"/>
    </source>
</evidence>
<dbReference type="PROSITE" id="PS50966">
    <property type="entry name" value="ZF_SWIM"/>
    <property type="match status" value="1"/>
</dbReference>
<keyword evidence="3 5" id="KW-0863">Zinc-finger</keyword>
<feature type="domain" description="SWIM-type" evidence="8">
    <location>
        <begin position="570"/>
        <end position="606"/>
    </location>
</feature>